<name>A0ABM7NTM0_9VIRU</name>
<evidence type="ECO:0000313" key="2">
    <source>
        <dbReference type="Proteomes" id="UP001321479"/>
    </source>
</evidence>
<evidence type="ECO:0000313" key="1">
    <source>
        <dbReference type="EMBL" id="BCS83515.1"/>
    </source>
</evidence>
<dbReference type="Proteomes" id="UP001321479">
    <property type="component" value="Segment"/>
</dbReference>
<accession>A0ABM7NTM0</accession>
<dbReference type="InterPro" id="IPR043887">
    <property type="entry name" value="DUF5845"/>
</dbReference>
<protein>
    <submittedName>
        <fullName evidence="1">Uncharacterized protein</fullName>
    </submittedName>
</protein>
<dbReference type="GeneID" id="80558720"/>
<reference evidence="1 2" key="1">
    <citation type="submission" date="2021-02" db="EMBL/GenBank/DDBJ databases">
        <title>Cotonvirus japonicus, which uses Golgi apparatus of host cells for its virion factory, phylogenetically links tailed tupanvirus and icosahedral mimivirus.</title>
        <authorList>
            <person name="Takahashi H."/>
            <person name="Fukaya S."/>
            <person name="Song C."/>
            <person name="Murata K."/>
            <person name="Takemura M."/>
        </authorList>
    </citation>
    <scope>NUCLEOTIDE SEQUENCE [LARGE SCALE GENOMIC DNA]</scope>
</reference>
<dbReference type="EMBL" id="AP024483">
    <property type="protein sequence ID" value="BCS83515.1"/>
    <property type="molecule type" value="Genomic_DNA"/>
</dbReference>
<keyword evidence="2" id="KW-1185">Reference proteome</keyword>
<organism evidence="1 2">
    <name type="scientific">Cotonvirus japonicus</name>
    <dbReference type="NCBI Taxonomy" id="2811091"/>
    <lineage>
        <taxon>Viruses</taxon>
        <taxon>Varidnaviria</taxon>
        <taxon>Bamfordvirae</taxon>
        <taxon>Nucleocytoviricota</taxon>
        <taxon>Megaviricetes</taxon>
        <taxon>Imitervirales</taxon>
        <taxon>Mimiviridae</taxon>
        <taxon>Megamimivirinae</taxon>
        <taxon>Cotonvirus</taxon>
        <taxon>Cotonvirus japonicum</taxon>
    </lineage>
</organism>
<dbReference type="Pfam" id="PF19163">
    <property type="entry name" value="DUF5845"/>
    <property type="match status" value="1"/>
</dbReference>
<sequence length="136" mass="16429">MKRALHLKNREMNWCDFTNKKIYNDIVILDGYPGINPTIKPYFTCKTLFVDSCDKNFVYYFIDKSSFPFVKNLYLGSHPCEPEVLWRKFDNIYLLDKYSTYKERWSKNNDNIKIISDTDFIKELQDHRFEDIKLSL</sequence>
<proteinExistence type="predicted"/>
<dbReference type="RefSeq" id="YP_010842123.1">
    <property type="nucleotide sequence ID" value="NC_079139.1"/>
</dbReference>